<proteinExistence type="predicted"/>
<dbReference type="EMBL" id="PEUA01000028">
    <property type="protein sequence ID" value="PIV43047.1"/>
    <property type="molecule type" value="Genomic_DNA"/>
</dbReference>
<dbReference type="InterPro" id="IPR036098">
    <property type="entry name" value="Thymidylate_synthase_ThyX_sf"/>
</dbReference>
<organism evidence="1 2">
    <name type="scientific">Candidatus Nealsonbacteria bacterium CG02_land_8_20_14_3_00_40_11</name>
    <dbReference type="NCBI Taxonomy" id="1974700"/>
    <lineage>
        <taxon>Bacteria</taxon>
        <taxon>Candidatus Nealsoniibacteriota</taxon>
    </lineage>
</organism>
<name>A0A2M7D884_9BACT</name>
<gene>
    <name evidence="1" type="ORF">COS26_01260</name>
</gene>
<dbReference type="SUPFAM" id="SSF69796">
    <property type="entry name" value="Thymidylate synthase-complementing protein Thy1"/>
    <property type="match status" value="2"/>
</dbReference>
<dbReference type="GO" id="GO:0050660">
    <property type="term" value="F:flavin adenine dinucleotide binding"/>
    <property type="evidence" value="ECO:0007669"/>
    <property type="project" value="InterPro"/>
</dbReference>
<dbReference type="PROSITE" id="PS51331">
    <property type="entry name" value="THYX"/>
    <property type="match status" value="1"/>
</dbReference>
<dbReference type="PANTHER" id="PTHR34934">
    <property type="entry name" value="FLAVIN-DEPENDENT THYMIDYLATE SYNTHASE"/>
    <property type="match status" value="1"/>
</dbReference>
<sequence>MLLTKNLKVKFLGITPVLKDKTGVLNPQQIAAFSALLTFKGKSVNDLVKETLKKGQKVEDKVKTILLRSSLRGHASIATTPVISITYEGSKFIDWALTGLYFSSSLVSSGRRTNTTEKDIVYTKGIYGNKKARDIYRRASEENIRLHNYFLAKGISKDEARKILQQGIYGTGIIQLPVESIVGVKREYEAEKEWMPEEIGLLLKEIEKKSKDLGIDLLFATREAAPRNIYPYPNIFKDPAKSNLVRELVKKEKLAKGAKIISAEILAAEGLRKKLKEFKQKREAVFNSPKQIKKEWLNLLGLYQEIFRDYNSSLSFKTLSSVPICIWTEKKRHRTCRQIIESLYYCTDRAAKIFKKFEKQIKRGEEDKSSSLFAIAREIEEVFSIPPSIKGNREYLAKYLSVASNAFKAYRTLLGLGIKPREAVFLIPRAVKIDILQEYDLYNFLTGYYPLRLCKTAEEEIHRNSWREIIQIKEILRKKGAGFLGELVGPKCHIIGFCPEEKSCGLILPAVRNYNEKFHKEMKEELQKQFEKNLKNLGSKR</sequence>
<dbReference type="InterPro" id="IPR003669">
    <property type="entry name" value="Thymidylate_synthase_ThyX"/>
</dbReference>
<comment type="caution">
    <text evidence="1">The sequence shown here is derived from an EMBL/GenBank/DDBJ whole genome shotgun (WGS) entry which is preliminary data.</text>
</comment>
<dbReference type="PANTHER" id="PTHR34934:SF1">
    <property type="entry name" value="FLAVIN-DEPENDENT THYMIDYLATE SYNTHASE"/>
    <property type="match status" value="1"/>
</dbReference>
<dbReference type="GO" id="GO:0050797">
    <property type="term" value="F:thymidylate synthase (FAD) activity"/>
    <property type="evidence" value="ECO:0007669"/>
    <property type="project" value="InterPro"/>
</dbReference>
<evidence type="ECO:0008006" key="3">
    <source>
        <dbReference type="Google" id="ProtNLM"/>
    </source>
</evidence>
<dbReference type="Proteomes" id="UP000230304">
    <property type="component" value="Unassembled WGS sequence"/>
</dbReference>
<dbReference type="Gene3D" id="3.30.1360.170">
    <property type="match status" value="1"/>
</dbReference>
<dbReference type="GO" id="GO:0006231">
    <property type="term" value="P:dTMP biosynthetic process"/>
    <property type="evidence" value="ECO:0007669"/>
    <property type="project" value="InterPro"/>
</dbReference>
<dbReference type="AlphaFoldDB" id="A0A2M7D884"/>
<dbReference type="GO" id="GO:0070402">
    <property type="term" value="F:NADPH binding"/>
    <property type="evidence" value="ECO:0007669"/>
    <property type="project" value="TreeGrafter"/>
</dbReference>
<evidence type="ECO:0000313" key="1">
    <source>
        <dbReference type="EMBL" id="PIV43047.1"/>
    </source>
</evidence>
<dbReference type="GO" id="GO:0004799">
    <property type="term" value="F:thymidylate synthase activity"/>
    <property type="evidence" value="ECO:0007669"/>
    <property type="project" value="TreeGrafter"/>
</dbReference>
<reference evidence="2" key="1">
    <citation type="submission" date="2017-09" db="EMBL/GenBank/DDBJ databases">
        <title>Depth-based differentiation of microbial function through sediment-hosted aquifers and enrichment of novel symbionts in the deep terrestrial subsurface.</title>
        <authorList>
            <person name="Probst A.J."/>
            <person name="Ladd B."/>
            <person name="Jarett J.K."/>
            <person name="Geller-Mcgrath D.E."/>
            <person name="Sieber C.M.K."/>
            <person name="Emerson J.B."/>
            <person name="Anantharaman K."/>
            <person name="Thomas B.C."/>
            <person name="Malmstrom R."/>
            <person name="Stieglmeier M."/>
            <person name="Klingl A."/>
            <person name="Woyke T."/>
            <person name="Ryan C.M."/>
            <person name="Banfield J.F."/>
        </authorList>
    </citation>
    <scope>NUCLEOTIDE SEQUENCE [LARGE SCALE GENOMIC DNA]</scope>
</reference>
<accession>A0A2M7D884</accession>
<protein>
    <recommendedName>
        <fullName evidence="3">Thymidylate synthase (FAD)</fullName>
    </recommendedName>
</protein>
<dbReference type="Pfam" id="PF02511">
    <property type="entry name" value="Thy1"/>
    <property type="match status" value="1"/>
</dbReference>
<evidence type="ECO:0000313" key="2">
    <source>
        <dbReference type="Proteomes" id="UP000230304"/>
    </source>
</evidence>